<dbReference type="GO" id="GO:0003677">
    <property type="term" value="F:DNA binding"/>
    <property type="evidence" value="ECO:0007669"/>
    <property type="project" value="InterPro"/>
</dbReference>
<evidence type="ECO:0000256" key="3">
    <source>
        <dbReference type="ARBA" id="ARBA00022771"/>
    </source>
</evidence>
<accession>A0A6A1WHW8</accession>
<comment type="caution">
    <text evidence="6">The sequence shown here is derived from an EMBL/GenBank/DDBJ whole genome shotgun (WGS) entry which is preliminary data.</text>
</comment>
<evidence type="ECO:0000256" key="2">
    <source>
        <dbReference type="ARBA" id="ARBA00022723"/>
    </source>
</evidence>
<dbReference type="EMBL" id="RXIC02000019">
    <property type="protein sequence ID" value="KAB1224811.1"/>
    <property type="molecule type" value="Genomic_DNA"/>
</dbReference>
<dbReference type="Proteomes" id="UP000516437">
    <property type="component" value="Chromosome 1"/>
</dbReference>
<proteinExistence type="predicted"/>
<evidence type="ECO:0000256" key="1">
    <source>
        <dbReference type="ARBA" id="ARBA00003732"/>
    </source>
</evidence>
<keyword evidence="4" id="KW-0862">Zinc</keyword>
<keyword evidence="3" id="KW-0863">Zinc-finger</keyword>
<dbReference type="SUPFAM" id="SSF57716">
    <property type="entry name" value="Glucocorticoid receptor-like (DNA-binding domain)"/>
    <property type="match status" value="1"/>
</dbReference>
<dbReference type="GO" id="GO:0008270">
    <property type="term" value="F:zinc ion binding"/>
    <property type="evidence" value="ECO:0007669"/>
    <property type="project" value="UniProtKB-KW"/>
</dbReference>
<organism evidence="6 7">
    <name type="scientific">Morella rubra</name>
    <name type="common">Chinese bayberry</name>
    <dbReference type="NCBI Taxonomy" id="262757"/>
    <lineage>
        <taxon>Eukaryota</taxon>
        <taxon>Viridiplantae</taxon>
        <taxon>Streptophyta</taxon>
        <taxon>Embryophyta</taxon>
        <taxon>Tracheophyta</taxon>
        <taxon>Spermatophyta</taxon>
        <taxon>Magnoliopsida</taxon>
        <taxon>eudicotyledons</taxon>
        <taxon>Gunneridae</taxon>
        <taxon>Pentapetalae</taxon>
        <taxon>rosids</taxon>
        <taxon>fabids</taxon>
        <taxon>Fagales</taxon>
        <taxon>Myricaceae</taxon>
        <taxon>Morella</taxon>
    </lineage>
</organism>
<evidence type="ECO:0000313" key="7">
    <source>
        <dbReference type="Proteomes" id="UP000516437"/>
    </source>
</evidence>
<evidence type="ECO:0000256" key="4">
    <source>
        <dbReference type="ARBA" id="ARBA00022833"/>
    </source>
</evidence>
<feature type="domain" description="A20-type" evidence="5">
    <location>
        <begin position="15"/>
        <end position="49"/>
    </location>
</feature>
<dbReference type="Gene3D" id="1.20.5.4770">
    <property type="match status" value="1"/>
</dbReference>
<dbReference type="InterPro" id="IPR002653">
    <property type="entry name" value="Znf_A20"/>
</dbReference>
<comment type="function">
    <text evidence="1">May be involved in environmental stress response.</text>
</comment>
<dbReference type="OrthoDB" id="1719974at2759"/>
<sequence length="76" mass="8768">MAQKTEKEETEFKVAETITLCVNNCGVMGNPATNNMCQKCFNATTSMCHLQLLPRPPSRHQQRRRFLLRLRLTDCL</sequence>
<evidence type="ECO:0000313" key="6">
    <source>
        <dbReference type="EMBL" id="KAB1224811.1"/>
    </source>
</evidence>
<dbReference type="AlphaFoldDB" id="A0A6A1WHW8"/>
<keyword evidence="2" id="KW-0479">Metal-binding</keyword>
<dbReference type="SMART" id="SM00259">
    <property type="entry name" value="ZnF_A20"/>
    <property type="match status" value="1"/>
</dbReference>
<gene>
    <name evidence="6" type="ORF">CJ030_MR1G028661</name>
</gene>
<dbReference type="FunFam" id="1.20.5.4770:FF:000006">
    <property type="entry name" value="Zinc finger A20 and AN1 domain-containing stress-associated protein 1"/>
    <property type="match status" value="1"/>
</dbReference>
<evidence type="ECO:0000259" key="5">
    <source>
        <dbReference type="PROSITE" id="PS51036"/>
    </source>
</evidence>
<protein>
    <submittedName>
        <fullName evidence="6">Zinc finger A20 and AN1 domain-containing stress-associated protein 5</fullName>
    </submittedName>
</protein>
<reference evidence="6 7" key="1">
    <citation type="journal article" date="2019" name="Plant Biotechnol. J.">
        <title>The red bayberry genome and genetic basis of sex determination.</title>
        <authorList>
            <person name="Jia H.M."/>
            <person name="Jia H.J."/>
            <person name="Cai Q.L."/>
            <person name="Wang Y."/>
            <person name="Zhao H.B."/>
            <person name="Yang W.F."/>
            <person name="Wang G.Y."/>
            <person name="Li Y.H."/>
            <person name="Zhan D.L."/>
            <person name="Shen Y.T."/>
            <person name="Niu Q.F."/>
            <person name="Chang L."/>
            <person name="Qiu J."/>
            <person name="Zhao L."/>
            <person name="Xie H.B."/>
            <person name="Fu W.Y."/>
            <person name="Jin J."/>
            <person name="Li X.W."/>
            <person name="Jiao Y."/>
            <person name="Zhou C.C."/>
            <person name="Tu T."/>
            <person name="Chai C.Y."/>
            <person name="Gao J.L."/>
            <person name="Fan L.J."/>
            <person name="van de Weg E."/>
            <person name="Wang J.Y."/>
            <person name="Gao Z.S."/>
        </authorList>
    </citation>
    <scope>NUCLEOTIDE SEQUENCE [LARGE SCALE GENOMIC DNA]</scope>
    <source>
        <tissue evidence="6">Leaves</tissue>
    </source>
</reference>
<dbReference type="Pfam" id="PF01754">
    <property type="entry name" value="zf-A20"/>
    <property type="match status" value="1"/>
</dbReference>
<keyword evidence="7" id="KW-1185">Reference proteome</keyword>
<name>A0A6A1WHW8_9ROSI</name>
<dbReference type="PROSITE" id="PS51036">
    <property type="entry name" value="ZF_A20"/>
    <property type="match status" value="1"/>
</dbReference>